<dbReference type="PROSITE" id="PS51450">
    <property type="entry name" value="LRR"/>
    <property type="match status" value="1"/>
</dbReference>
<keyword evidence="1" id="KW-1133">Transmembrane helix</keyword>
<keyword evidence="3" id="KW-1185">Reference proteome</keyword>
<dbReference type="Proteomes" id="UP000276133">
    <property type="component" value="Unassembled WGS sequence"/>
</dbReference>
<name>A0A3M7RH54_BRAPC</name>
<dbReference type="AlphaFoldDB" id="A0A3M7RH54"/>
<dbReference type="OrthoDB" id="10566193at2759"/>
<comment type="caution">
    <text evidence="2">The sequence shown here is derived from an EMBL/GenBank/DDBJ whole genome shotgun (WGS) entry which is preliminary data.</text>
</comment>
<dbReference type="Gene3D" id="3.80.10.10">
    <property type="entry name" value="Ribonuclease Inhibitor"/>
    <property type="match status" value="1"/>
</dbReference>
<organism evidence="2 3">
    <name type="scientific">Brachionus plicatilis</name>
    <name type="common">Marine rotifer</name>
    <name type="synonym">Brachionus muelleri</name>
    <dbReference type="NCBI Taxonomy" id="10195"/>
    <lineage>
        <taxon>Eukaryota</taxon>
        <taxon>Metazoa</taxon>
        <taxon>Spiralia</taxon>
        <taxon>Gnathifera</taxon>
        <taxon>Rotifera</taxon>
        <taxon>Eurotatoria</taxon>
        <taxon>Monogononta</taxon>
        <taxon>Pseudotrocha</taxon>
        <taxon>Ploima</taxon>
        <taxon>Brachionidae</taxon>
        <taxon>Brachionus</taxon>
    </lineage>
</organism>
<evidence type="ECO:0000256" key="1">
    <source>
        <dbReference type="SAM" id="Phobius"/>
    </source>
</evidence>
<keyword evidence="1" id="KW-0472">Membrane</keyword>
<gene>
    <name evidence="2" type="ORF">BpHYR1_019295</name>
</gene>
<evidence type="ECO:0000313" key="2">
    <source>
        <dbReference type="EMBL" id="RNA22881.1"/>
    </source>
</evidence>
<dbReference type="EMBL" id="REGN01003386">
    <property type="protein sequence ID" value="RNA22881.1"/>
    <property type="molecule type" value="Genomic_DNA"/>
</dbReference>
<dbReference type="InterPro" id="IPR001611">
    <property type="entry name" value="Leu-rich_rpt"/>
</dbReference>
<protein>
    <submittedName>
        <fullName evidence="2">Uncharacterized protein</fullName>
    </submittedName>
</protein>
<reference evidence="2 3" key="1">
    <citation type="journal article" date="2018" name="Sci. Rep.">
        <title>Genomic signatures of local adaptation to the degree of environmental predictability in rotifers.</title>
        <authorList>
            <person name="Franch-Gras L."/>
            <person name="Hahn C."/>
            <person name="Garcia-Roger E.M."/>
            <person name="Carmona M.J."/>
            <person name="Serra M."/>
            <person name="Gomez A."/>
        </authorList>
    </citation>
    <scope>NUCLEOTIDE SEQUENCE [LARGE SCALE GENOMIC DNA]</scope>
    <source>
        <strain evidence="2">HYR1</strain>
    </source>
</reference>
<feature type="transmembrane region" description="Helical" evidence="1">
    <location>
        <begin position="439"/>
        <end position="460"/>
    </location>
</feature>
<keyword evidence="1" id="KW-0812">Transmembrane</keyword>
<sequence>METICPNAIEPFDCKCYIDFNYISQECPYGLAELDCRLDNKNLTHLITKLSKACYSALNLENVDLIARNAFEKISLISSASLNFKKVSQISSFAFVHIKSSINVKIDDDFSTSTQFESKSFSLIKNLTLIEFRNFKLLELKRDFFHESIIQTILVNRSKFYGFNYSANTSTTLVKHLLIKDSYTNGILNERMLGYFYSLQTVTIINSGIEIVHDIFNKYNQLKSLDLGLNSIRSIDFNNHLLELNLFNNPVENFSLIGRKLTFLGLKSTLIEKFSLKAPNLEHMVLADSKYVTKFKNLNSLLDQIEEKYATSLELIDMSHDEVYMDDKLFAKEHLEKKNCLWNGLVNRTFIKINKHHRCDCSTIYLYKNLDLTLQEIRLVPVCYAKLLIESKVKERQNECGLKDVYLNCSFARVSTVMPVTFESRDQQLFVRKKIEWELTVPITVALFVSSLFMLTFFVLRAKIDFSKKFDNVYRSNDTKRSDVIEQSEMNEILTISTNSIQIRLNQNV</sequence>
<proteinExistence type="predicted"/>
<evidence type="ECO:0000313" key="3">
    <source>
        <dbReference type="Proteomes" id="UP000276133"/>
    </source>
</evidence>
<dbReference type="InterPro" id="IPR032675">
    <property type="entry name" value="LRR_dom_sf"/>
</dbReference>
<accession>A0A3M7RH54</accession>
<dbReference type="SUPFAM" id="SSF52058">
    <property type="entry name" value="L domain-like"/>
    <property type="match status" value="1"/>
</dbReference>